<dbReference type="Proteomes" id="UP000297407">
    <property type="component" value="Unassembled WGS sequence"/>
</dbReference>
<evidence type="ECO:0000313" key="1">
    <source>
        <dbReference type="EMBL" id="TGD59521.1"/>
    </source>
</evidence>
<evidence type="ECO:0000313" key="2">
    <source>
        <dbReference type="Proteomes" id="UP000297407"/>
    </source>
</evidence>
<proteinExistence type="predicted"/>
<sequence length="493" mass="53745">MKTRVLKIGVICGVLLSIVWACKSDVKQEASYLPQNVSSTCQLPEKEFNTWFKSGSVSENGAVLPKNSVTFVHNNNCDFYKWSEQMFLWITSPDTDGTYGGGNTVMESPVFYTITPKQNGVRKLIPHKKGQLLRAMANIDLVRSINSEEAQATDDVLMDKNGNIVYYISMANDVYAEYLTAQKNGKMSGNTFPTTAATRDSVVAYAKERGGAVRAPNTLAMELKTSWVVAESLKNPQDYVIVEAIIPTYTKTPTAWTVSGERKAKLALIGMHIVGSTDGHPEMVWATFEHENCAPNAAYQYIDDTGKTVTVAPDKRNDGWLLNSDVKDTANVSHMYFASDSIKSKPGYTVSPSNTRRTKPWGSGYNMQPNAEDASPAASNSEILAINNAVRGYLKDGDVRKKYLFIGATWTDGGAGPLGTSYSPTLTTPGVAIGTSQLANCSMETYIQNGTQYSANGSCFYCHSDNGGLQPGDLSHVYTAIIPLPNRKVVTIK</sequence>
<reference evidence="1 2" key="1">
    <citation type="submission" date="2019-04" db="EMBL/GenBank/DDBJ databases">
        <title>Flavobacterium sp. strain DS2-A Genome sequencing and assembly.</title>
        <authorList>
            <person name="Kim I."/>
        </authorList>
    </citation>
    <scope>NUCLEOTIDE SEQUENCE [LARGE SCALE GENOMIC DNA]</scope>
    <source>
        <strain evidence="1 2">DS2-A</strain>
    </source>
</reference>
<name>A0A4Z0LCB0_9FLAO</name>
<dbReference type="OrthoDB" id="280897at2"/>
<protein>
    <recommendedName>
        <fullName evidence="3">Cytochrome c family protein</fullName>
    </recommendedName>
</protein>
<dbReference type="AlphaFoldDB" id="A0A4Z0LCB0"/>
<comment type="caution">
    <text evidence="1">The sequence shown here is derived from an EMBL/GenBank/DDBJ whole genome shotgun (WGS) entry which is preliminary data.</text>
</comment>
<keyword evidence="2" id="KW-1185">Reference proteome</keyword>
<organism evidence="1 2">
    <name type="scientific">Flavobacterium humi</name>
    <dbReference type="NCBI Taxonomy" id="2562683"/>
    <lineage>
        <taxon>Bacteria</taxon>
        <taxon>Pseudomonadati</taxon>
        <taxon>Bacteroidota</taxon>
        <taxon>Flavobacteriia</taxon>
        <taxon>Flavobacteriales</taxon>
        <taxon>Flavobacteriaceae</taxon>
        <taxon>Flavobacterium</taxon>
    </lineage>
</organism>
<gene>
    <name evidence="1" type="ORF">E4635_00885</name>
</gene>
<dbReference type="EMBL" id="SRLH01000001">
    <property type="protein sequence ID" value="TGD59521.1"/>
    <property type="molecule type" value="Genomic_DNA"/>
</dbReference>
<accession>A0A4Z0LCB0</accession>
<dbReference type="RefSeq" id="WP_135524728.1">
    <property type="nucleotide sequence ID" value="NZ_SRLH01000001.1"/>
</dbReference>
<evidence type="ECO:0008006" key="3">
    <source>
        <dbReference type="Google" id="ProtNLM"/>
    </source>
</evidence>